<dbReference type="PANTHER" id="PTHR38790">
    <property type="entry name" value="2EXR DOMAIN-CONTAINING PROTEIN-RELATED"/>
    <property type="match status" value="1"/>
</dbReference>
<comment type="caution">
    <text evidence="1">The sequence shown here is derived from an EMBL/GenBank/DDBJ whole genome shotgun (WGS) entry which is preliminary data.</text>
</comment>
<sequence>MDNSPLSRVPREIRDAIYILALQHDHNITLRDATKRGKARQLKSTNDWLRYASVLALPLTCKQLYLEATPILFQLTGFTFKTSIQPIPLWSGDPSKLAAFADWIDHNINERSTSAQSIDFDLGSVAAESFSPDGYFRQWVTRQLTRVIKRGNSPRTFWTVTLAITDVFTLETQIVHVSPFTRRSEWRSSLKFCHIPVIGPAKSIDLALDPRKEILKAQVNAGGRSWQEFYADVGVMEGVGDIVQAFVDEVQQLVEA</sequence>
<evidence type="ECO:0000313" key="1">
    <source>
        <dbReference type="EMBL" id="KAK5167684.1"/>
    </source>
</evidence>
<dbReference type="Proteomes" id="UP001337655">
    <property type="component" value="Unassembled WGS sequence"/>
</dbReference>
<protein>
    <submittedName>
        <fullName evidence="1">Uncharacterized protein</fullName>
    </submittedName>
</protein>
<accession>A0AAV9P4E4</accession>
<dbReference type="GeneID" id="89928719"/>
<name>A0AAV9P4E4_9PEZI</name>
<dbReference type="EMBL" id="JAVRRT010000011">
    <property type="protein sequence ID" value="KAK5167684.1"/>
    <property type="molecule type" value="Genomic_DNA"/>
</dbReference>
<dbReference type="RefSeq" id="XP_064657390.1">
    <property type="nucleotide sequence ID" value="XM_064804620.1"/>
</dbReference>
<keyword evidence="2" id="KW-1185">Reference proteome</keyword>
<gene>
    <name evidence="1" type="ORF">LTR77_007383</name>
</gene>
<dbReference type="AlphaFoldDB" id="A0AAV9P4E4"/>
<organism evidence="1 2">
    <name type="scientific">Saxophila tyrrhenica</name>
    <dbReference type="NCBI Taxonomy" id="1690608"/>
    <lineage>
        <taxon>Eukaryota</taxon>
        <taxon>Fungi</taxon>
        <taxon>Dikarya</taxon>
        <taxon>Ascomycota</taxon>
        <taxon>Pezizomycotina</taxon>
        <taxon>Dothideomycetes</taxon>
        <taxon>Dothideomycetidae</taxon>
        <taxon>Mycosphaerellales</taxon>
        <taxon>Extremaceae</taxon>
        <taxon>Saxophila</taxon>
    </lineage>
</organism>
<proteinExistence type="predicted"/>
<reference evidence="1 2" key="1">
    <citation type="submission" date="2023-08" db="EMBL/GenBank/DDBJ databases">
        <title>Black Yeasts Isolated from many extreme environments.</title>
        <authorList>
            <person name="Coleine C."/>
            <person name="Stajich J.E."/>
            <person name="Selbmann L."/>
        </authorList>
    </citation>
    <scope>NUCLEOTIDE SEQUENCE [LARGE SCALE GENOMIC DNA]</scope>
    <source>
        <strain evidence="1 2">CCFEE 5935</strain>
    </source>
</reference>
<evidence type="ECO:0000313" key="2">
    <source>
        <dbReference type="Proteomes" id="UP001337655"/>
    </source>
</evidence>